<feature type="region of interest" description="Disordered" evidence="1">
    <location>
        <begin position="1"/>
        <end position="25"/>
    </location>
</feature>
<gene>
    <name evidence="2" type="ORF">BGW38_004863</name>
</gene>
<sequence>MPGLPPRISPTPPTNSTIVTPSPPPFVNSPDLQVTSIYDGMTAYQGSSISVQVALRASRPMGSLSIIVANKDGTTNTTLVDRSQESIIKAVIEWNVTAEAFPVGDYDISVVVKPNATADASWLPGSPSTLNVQPLDVFTTGAPMPSPPPTKISYPIPTNSPIDTATTTIGIRPPPTILPTIYYWRARVHVAAPKPGNEGNGVRLGVGLLAIAFGATLSM</sequence>
<feature type="compositionally biased region" description="Pro residues" evidence="1">
    <location>
        <begin position="1"/>
        <end position="13"/>
    </location>
</feature>
<dbReference type="AlphaFoldDB" id="A0A9P6FPK3"/>
<evidence type="ECO:0000313" key="3">
    <source>
        <dbReference type="Proteomes" id="UP000780801"/>
    </source>
</evidence>
<comment type="caution">
    <text evidence="2">The sequence shown here is derived from an EMBL/GenBank/DDBJ whole genome shotgun (WGS) entry which is preliminary data.</text>
</comment>
<accession>A0A9P6FPK3</accession>
<keyword evidence="3" id="KW-1185">Reference proteome</keyword>
<evidence type="ECO:0000256" key="1">
    <source>
        <dbReference type="SAM" id="MobiDB-lite"/>
    </source>
</evidence>
<proteinExistence type="predicted"/>
<dbReference type="Proteomes" id="UP000780801">
    <property type="component" value="Unassembled WGS sequence"/>
</dbReference>
<reference evidence="2" key="1">
    <citation type="journal article" date="2020" name="Fungal Divers.">
        <title>Resolving the Mortierellaceae phylogeny through synthesis of multi-gene phylogenetics and phylogenomics.</title>
        <authorList>
            <person name="Vandepol N."/>
            <person name="Liber J."/>
            <person name="Desiro A."/>
            <person name="Na H."/>
            <person name="Kennedy M."/>
            <person name="Barry K."/>
            <person name="Grigoriev I.V."/>
            <person name="Miller A.N."/>
            <person name="O'Donnell K."/>
            <person name="Stajich J.E."/>
            <person name="Bonito G."/>
        </authorList>
    </citation>
    <scope>NUCLEOTIDE SEQUENCE</scope>
    <source>
        <strain evidence="2">KOD1015</strain>
    </source>
</reference>
<evidence type="ECO:0000313" key="2">
    <source>
        <dbReference type="EMBL" id="KAF9579047.1"/>
    </source>
</evidence>
<protein>
    <submittedName>
        <fullName evidence="2">Uncharacterized protein</fullName>
    </submittedName>
</protein>
<dbReference type="EMBL" id="JAABOA010003094">
    <property type="protein sequence ID" value="KAF9579047.1"/>
    <property type="molecule type" value="Genomic_DNA"/>
</dbReference>
<name>A0A9P6FPK3_9FUNG</name>
<organism evidence="2 3">
    <name type="scientific">Lunasporangiospora selenospora</name>
    <dbReference type="NCBI Taxonomy" id="979761"/>
    <lineage>
        <taxon>Eukaryota</taxon>
        <taxon>Fungi</taxon>
        <taxon>Fungi incertae sedis</taxon>
        <taxon>Mucoromycota</taxon>
        <taxon>Mortierellomycotina</taxon>
        <taxon>Mortierellomycetes</taxon>
        <taxon>Mortierellales</taxon>
        <taxon>Mortierellaceae</taxon>
        <taxon>Lunasporangiospora</taxon>
    </lineage>
</organism>
<dbReference type="OrthoDB" id="2440113at2759"/>